<dbReference type="InterPro" id="IPR002327">
    <property type="entry name" value="Cyt_c_1A/1B"/>
</dbReference>
<name>A0ABV0B5V7_9SPHN</name>
<evidence type="ECO:0000256" key="2">
    <source>
        <dbReference type="ARBA" id="ARBA00022617"/>
    </source>
</evidence>
<organism evidence="9 10">
    <name type="scientific">Sphingomonas rustica</name>
    <dbReference type="NCBI Taxonomy" id="3103142"/>
    <lineage>
        <taxon>Bacteria</taxon>
        <taxon>Pseudomonadati</taxon>
        <taxon>Pseudomonadota</taxon>
        <taxon>Alphaproteobacteria</taxon>
        <taxon>Sphingomonadales</taxon>
        <taxon>Sphingomonadaceae</taxon>
        <taxon>Sphingomonas</taxon>
    </lineage>
</organism>
<dbReference type="RefSeq" id="WP_346245600.1">
    <property type="nucleotide sequence ID" value="NZ_JBDIZK010000002.1"/>
</dbReference>
<dbReference type="PRINTS" id="PR00604">
    <property type="entry name" value="CYTCHRMECIAB"/>
</dbReference>
<dbReference type="SUPFAM" id="SSF46626">
    <property type="entry name" value="Cytochrome c"/>
    <property type="match status" value="1"/>
</dbReference>
<dbReference type="Proteomes" id="UP001427805">
    <property type="component" value="Unassembled WGS sequence"/>
</dbReference>
<reference evidence="9 10" key="1">
    <citation type="submission" date="2024-05" db="EMBL/GenBank/DDBJ databases">
        <title>Sphingomonas sp. HF-S3 16S ribosomal RNA gene Genome sequencing and assembly.</title>
        <authorList>
            <person name="Lee H."/>
        </authorList>
    </citation>
    <scope>NUCLEOTIDE SEQUENCE [LARGE SCALE GENOMIC DNA]</scope>
    <source>
        <strain evidence="9 10">HF-S3</strain>
    </source>
</reference>
<evidence type="ECO:0000256" key="7">
    <source>
        <dbReference type="SAM" id="SignalP"/>
    </source>
</evidence>
<evidence type="ECO:0000256" key="1">
    <source>
        <dbReference type="ARBA" id="ARBA00022448"/>
    </source>
</evidence>
<keyword evidence="3 6" id="KW-0479">Metal-binding</keyword>
<feature type="domain" description="Cytochrome c" evidence="8">
    <location>
        <begin position="22"/>
        <end position="120"/>
    </location>
</feature>
<dbReference type="PANTHER" id="PTHR11961">
    <property type="entry name" value="CYTOCHROME C"/>
    <property type="match status" value="1"/>
</dbReference>
<dbReference type="EMBL" id="JBDIZK010000002">
    <property type="protein sequence ID" value="MEN3746602.1"/>
    <property type="molecule type" value="Genomic_DNA"/>
</dbReference>
<dbReference type="Pfam" id="PF00034">
    <property type="entry name" value="Cytochrom_C"/>
    <property type="match status" value="1"/>
</dbReference>
<dbReference type="Gene3D" id="1.10.760.10">
    <property type="entry name" value="Cytochrome c-like domain"/>
    <property type="match status" value="1"/>
</dbReference>
<evidence type="ECO:0000313" key="9">
    <source>
        <dbReference type="EMBL" id="MEN3746602.1"/>
    </source>
</evidence>
<proteinExistence type="predicted"/>
<evidence type="ECO:0000259" key="8">
    <source>
        <dbReference type="PROSITE" id="PS51007"/>
    </source>
</evidence>
<dbReference type="InterPro" id="IPR009056">
    <property type="entry name" value="Cyt_c-like_dom"/>
</dbReference>
<evidence type="ECO:0000256" key="3">
    <source>
        <dbReference type="ARBA" id="ARBA00022723"/>
    </source>
</evidence>
<keyword evidence="2 6" id="KW-0349">Heme</keyword>
<feature type="signal peptide" evidence="7">
    <location>
        <begin position="1"/>
        <end position="23"/>
    </location>
</feature>
<evidence type="ECO:0000256" key="5">
    <source>
        <dbReference type="ARBA" id="ARBA00023004"/>
    </source>
</evidence>
<keyword evidence="4" id="KW-0249">Electron transport</keyword>
<comment type="caution">
    <text evidence="9">The sequence shown here is derived from an EMBL/GenBank/DDBJ whole genome shotgun (WGS) entry which is preliminary data.</text>
</comment>
<dbReference type="PROSITE" id="PS51007">
    <property type="entry name" value="CYTC"/>
    <property type="match status" value="1"/>
</dbReference>
<evidence type="ECO:0000256" key="4">
    <source>
        <dbReference type="ARBA" id="ARBA00022982"/>
    </source>
</evidence>
<protein>
    <submittedName>
        <fullName evidence="9">C-type cytochrome</fullName>
    </submittedName>
</protein>
<evidence type="ECO:0000313" key="10">
    <source>
        <dbReference type="Proteomes" id="UP001427805"/>
    </source>
</evidence>
<accession>A0ABV0B5V7</accession>
<dbReference type="PROSITE" id="PS51257">
    <property type="entry name" value="PROKAR_LIPOPROTEIN"/>
    <property type="match status" value="1"/>
</dbReference>
<gene>
    <name evidence="9" type="ORF">TPR58_05440</name>
</gene>
<keyword evidence="7" id="KW-0732">Signal</keyword>
<evidence type="ECO:0000256" key="6">
    <source>
        <dbReference type="PROSITE-ProRule" id="PRU00433"/>
    </source>
</evidence>
<keyword evidence="10" id="KW-1185">Reference proteome</keyword>
<keyword evidence="1" id="KW-0813">Transport</keyword>
<feature type="chain" id="PRO_5045649921" evidence="7">
    <location>
        <begin position="24"/>
        <end position="120"/>
    </location>
</feature>
<sequence>MRWLALAAAVSLSACGTPSAPGAADTGNVALSGCAACHSLSADGARGSGPALSGIVGRRAGALPDYAYSPALKASGITWSPQTLDGFLADPGKVIPGTRMMTRVPDPAQRKRIVDALTAQ</sequence>
<dbReference type="InterPro" id="IPR036909">
    <property type="entry name" value="Cyt_c-like_dom_sf"/>
</dbReference>
<keyword evidence="5 6" id="KW-0408">Iron</keyword>